<name>A0A8S2EBM1_9BILA</name>
<feature type="region of interest" description="Disordered" evidence="1">
    <location>
        <begin position="273"/>
        <end position="300"/>
    </location>
</feature>
<dbReference type="InterPro" id="IPR032727">
    <property type="entry name" value="CLAMP"/>
</dbReference>
<proteinExistence type="predicted"/>
<organism evidence="2 4">
    <name type="scientific">Didymodactylos carnosus</name>
    <dbReference type="NCBI Taxonomy" id="1234261"/>
    <lineage>
        <taxon>Eukaryota</taxon>
        <taxon>Metazoa</taxon>
        <taxon>Spiralia</taxon>
        <taxon>Gnathifera</taxon>
        <taxon>Rotifera</taxon>
        <taxon>Eurotatoria</taxon>
        <taxon>Bdelloidea</taxon>
        <taxon>Philodinida</taxon>
        <taxon>Philodinidae</taxon>
        <taxon>Didymodactylos</taxon>
    </lineage>
</organism>
<dbReference type="Proteomes" id="UP000682733">
    <property type="component" value="Unassembled WGS sequence"/>
</dbReference>
<dbReference type="AlphaFoldDB" id="A0A8S2EBM1"/>
<dbReference type="PANTHER" id="PTHR28457">
    <property type="entry name" value="COILED-COIL DOMAIN-CONTAINING PROTEIN 189"/>
    <property type="match status" value="1"/>
</dbReference>
<evidence type="ECO:0000313" key="2">
    <source>
        <dbReference type="EMBL" id="CAF1139565.1"/>
    </source>
</evidence>
<evidence type="ECO:0000313" key="3">
    <source>
        <dbReference type="EMBL" id="CAF3932624.1"/>
    </source>
</evidence>
<protein>
    <submittedName>
        <fullName evidence="2">Uncharacterized protein</fullName>
    </submittedName>
</protein>
<comment type="caution">
    <text evidence="2">The sequence shown here is derived from an EMBL/GenBank/DDBJ whole genome shotgun (WGS) entry which is preliminary data.</text>
</comment>
<dbReference type="EMBL" id="CAJOBA010025763">
    <property type="protein sequence ID" value="CAF3932624.1"/>
    <property type="molecule type" value="Genomic_DNA"/>
</dbReference>
<evidence type="ECO:0000256" key="1">
    <source>
        <dbReference type="SAM" id="MobiDB-lite"/>
    </source>
</evidence>
<sequence>MFFKLLENSDNEGKSDFSYDHVDQLEELQDPVSIHNLIIQSVTMKKESFVAVLLFDIKKKQTKTISCYFSFFVKTFELEDDTSRSRILTDLFYYALHFARKNNFSKEQISAFLSILKRVHDMCISTPFANMDETYQYFKALILCHSLSRPPYSLRIFTPDLTKKVTDYIVDTYFRHFKMYKYAFTPSIRLNLKFNYTGLTKDELELEPLHDEVINSDNYVNEISQNQDQQLPVEEESAELQEVRKLIRTYVGEEIKKIRNKVDEQLKITENTLNEQMKNDFPQQLPKSRGDKREKTPKKK</sequence>
<dbReference type="PANTHER" id="PTHR28457:SF1">
    <property type="entry name" value="CILIA- AND FLAGELLA-ASSOCIATED PROTEIN 119"/>
    <property type="match status" value="1"/>
</dbReference>
<feature type="compositionally biased region" description="Polar residues" evidence="1">
    <location>
        <begin position="273"/>
        <end position="286"/>
    </location>
</feature>
<dbReference type="Proteomes" id="UP000677228">
    <property type="component" value="Unassembled WGS sequence"/>
</dbReference>
<gene>
    <name evidence="2" type="ORF">OVA965_LOCUS21059</name>
    <name evidence="3" type="ORF">TMI583_LOCUS21614</name>
</gene>
<dbReference type="Pfam" id="PF14769">
    <property type="entry name" value="CLAMP"/>
    <property type="match status" value="1"/>
</dbReference>
<reference evidence="2" key="1">
    <citation type="submission" date="2021-02" db="EMBL/GenBank/DDBJ databases">
        <authorList>
            <person name="Nowell W R."/>
        </authorList>
    </citation>
    <scope>NUCLEOTIDE SEQUENCE</scope>
</reference>
<dbReference type="EMBL" id="CAJNOK010011411">
    <property type="protein sequence ID" value="CAF1139565.1"/>
    <property type="molecule type" value="Genomic_DNA"/>
</dbReference>
<evidence type="ECO:0000313" key="4">
    <source>
        <dbReference type="Proteomes" id="UP000677228"/>
    </source>
</evidence>
<accession>A0A8S2EBM1</accession>